<dbReference type="EMBL" id="AP018827">
    <property type="protein sequence ID" value="BBF79938.1"/>
    <property type="molecule type" value="Genomic_DNA"/>
</dbReference>
<gene>
    <name evidence="8" type="ORF">EM6_0515</name>
</gene>
<dbReference type="PANTHER" id="PTHR37937">
    <property type="entry name" value="CONJUGATIVE TRANSFER: DNA TRANSPORT"/>
    <property type="match status" value="1"/>
</dbReference>
<feature type="transmembrane region" description="Helical" evidence="6">
    <location>
        <begin position="110"/>
        <end position="131"/>
    </location>
</feature>
<accession>A0A3G9G6Q8</accession>
<keyword evidence="5 6" id="KW-0472">Membrane</keyword>
<dbReference type="Gene3D" id="3.40.50.300">
    <property type="entry name" value="P-loop containing nucleotide triphosphate hydrolases"/>
    <property type="match status" value="2"/>
</dbReference>
<protein>
    <submittedName>
        <fullName evidence="8">IncF plasmid conjugative transfer protein TraD</fullName>
    </submittedName>
</protein>
<comment type="subcellular location">
    <subcellularLocation>
        <location evidence="1">Cell membrane</location>
        <topology evidence="1">Multi-pass membrane protein</topology>
    </subcellularLocation>
</comment>
<dbReference type="RefSeq" id="WP_126420099.1">
    <property type="nucleotide sequence ID" value="NZ_AP018827.1"/>
</dbReference>
<evidence type="ECO:0000313" key="8">
    <source>
        <dbReference type="EMBL" id="BBF79938.1"/>
    </source>
</evidence>
<reference evidence="9" key="1">
    <citation type="journal article" date="2017" name="Biotechnol. Biofuels">
        <title>Evaluation of environmental bacterial communities as a factor affecting the growth of duckweed Lemna minor.</title>
        <authorList>
            <person name="Ishizawa H."/>
            <person name="Kuroda M."/>
            <person name="Morikawa M."/>
            <person name="Ike M."/>
        </authorList>
    </citation>
    <scope>NUCLEOTIDE SEQUENCE [LARGE SCALE GENOMIC DNA]</scope>
    <source>
        <strain evidence="9">M6</strain>
    </source>
</reference>
<dbReference type="InterPro" id="IPR027417">
    <property type="entry name" value="P-loop_NTPase"/>
</dbReference>
<evidence type="ECO:0000256" key="5">
    <source>
        <dbReference type="ARBA" id="ARBA00023136"/>
    </source>
</evidence>
<feature type="domain" description="Type IV secretion system coupling protein TraD DNA-binding" evidence="7">
    <location>
        <begin position="171"/>
        <end position="561"/>
    </location>
</feature>
<name>A0A3G9G6Q8_9CAUL</name>
<evidence type="ECO:0000256" key="4">
    <source>
        <dbReference type="ARBA" id="ARBA00022989"/>
    </source>
</evidence>
<dbReference type="SUPFAM" id="SSF52540">
    <property type="entry name" value="P-loop containing nucleoside triphosphate hydrolases"/>
    <property type="match status" value="1"/>
</dbReference>
<proteinExistence type="predicted"/>
<dbReference type="InterPro" id="IPR051539">
    <property type="entry name" value="T4SS-coupling_protein"/>
</dbReference>
<dbReference type="Pfam" id="PF10412">
    <property type="entry name" value="TrwB_AAD_bind"/>
    <property type="match status" value="1"/>
</dbReference>
<organism evidence="8 9">
    <name type="scientific">Asticcacaulis excentricus</name>
    <dbReference type="NCBI Taxonomy" id="78587"/>
    <lineage>
        <taxon>Bacteria</taxon>
        <taxon>Pseudomonadati</taxon>
        <taxon>Pseudomonadota</taxon>
        <taxon>Alphaproteobacteria</taxon>
        <taxon>Caulobacterales</taxon>
        <taxon>Caulobacteraceae</taxon>
        <taxon>Asticcacaulis</taxon>
    </lineage>
</organism>
<evidence type="ECO:0000259" key="7">
    <source>
        <dbReference type="Pfam" id="PF10412"/>
    </source>
</evidence>
<evidence type="ECO:0000256" key="1">
    <source>
        <dbReference type="ARBA" id="ARBA00004651"/>
    </source>
</evidence>
<dbReference type="InterPro" id="IPR019476">
    <property type="entry name" value="T4SS_TraD_DNA-bd"/>
</dbReference>
<evidence type="ECO:0000256" key="3">
    <source>
        <dbReference type="ARBA" id="ARBA00022692"/>
    </source>
</evidence>
<evidence type="ECO:0000313" key="9">
    <source>
        <dbReference type="Proteomes" id="UP000278756"/>
    </source>
</evidence>
<sequence length="610" mass="67760">MKNVLENLQRGQGLQNLNLAAATHRLRGYAIILLASTGLCCWASLNLLVSHDDQVLSGEYAYAGLTKWLSGNAAEPPKINISIEGRQVPIRATTILQIAEYQQSFRRFKLFVSLGASSGFFIGLGACYGWTRWLSAKGEEIARDDVLRGTHIVSEQVLSRHTRGLAGPHPVRIGTVAWPAHMETRHAALIGTTGSGKTTVLRQLLDVIEQRAECAIVYDTSGEFVAHYFDPSRHDIILNPFDARGVYWNPFNEICHPADADRIAGQLVPDSGSNEDSVWTTASRNLLANMIRELWREGRTNIGDLIEAVQSLSKNDLKEWLEHTSSSRIFAEDADRATGSVLFMLTKAAAILQYLRTGPRVGGAFNFREFFKGLDAVKGRKPWIFVARKEDYFEAMKPLMSTWLDCASTSILGLEPSNSRRVWLLLDELPDIPKVDQLLRLLPQGRKFGASVVITLQSIGQMHERYGREGAEAMLGCVNTKLFLQTIDSDTRLWISKTLGDVEVEIHGTTNNLDFEHGKGRTSLGTTRQLRPAVIESQLRLPPHSGYLQFPDGLPIALIRLRNVHIITRGEPKHPAFIPGDISETHWGQKKLQAKQDHSCSPILPTGGPV</sequence>
<dbReference type="GO" id="GO:0005886">
    <property type="term" value="C:plasma membrane"/>
    <property type="evidence" value="ECO:0007669"/>
    <property type="project" value="UniProtKB-SubCell"/>
</dbReference>
<keyword evidence="4 6" id="KW-1133">Transmembrane helix</keyword>
<dbReference type="Proteomes" id="UP000278756">
    <property type="component" value="Chromosome 1"/>
</dbReference>
<keyword evidence="2" id="KW-1003">Cell membrane</keyword>
<dbReference type="OrthoDB" id="102453at2"/>
<reference evidence="9" key="2">
    <citation type="journal article" date="2017" name="Plant Physiol. Biochem.">
        <title>Differential oxidative and antioxidative response of duckweed Lemna minor toward plant growth promoting/inhibiting bacteria.</title>
        <authorList>
            <person name="Ishizawa H."/>
            <person name="Kuroda M."/>
            <person name="Morikawa M."/>
            <person name="Ike M."/>
        </authorList>
    </citation>
    <scope>NUCLEOTIDE SEQUENCE [LARGE SCALE GENOMIC DNA]</scope>
    <source>
        <strain evidence="9">M6</strain>
    </source>
</reference>
<dbReference type="PANTHER" id="PTHR37937:SF1">
    <property type="entry name" value="CONJUGATIVE TRANSFER: DNA TRANSPORT"/>
    <property type="match status" value="1"/>
</dbReference>
<dbReference type="CDD" id="cd01127">
    <property type="entry name" value="TrwB_TraG_TraD_VirD4"/>
    <property type="match status" value="1"/>
</dbReference>
<keyword evidence="3 6" id="KW-0812">Transmembrane</keyword>
<evidence type="ECO:0000256" key="6">
    <source>
        <dbReference type="SAM" id="Phobius"/>
    </source>
</evidence>
<dbReference type="AlphaFoldDB" id="A0A3G9G6Q8"/>
<evidence type="ECO:0000256" key="2">
    <source>
        <dbReference type="ARBA" id="ARBA00022475"/>
    </source>
</evidence>